<evidence type="ECO:0000256" key="21">
    <source>
        <dbReference type="RuleBase" id="RU362060"/>
    </source>
</evidence>
<dbReference type="GO" id="GO:0020037">
    <property type="term" value="F:heme binding"/>
    <property type="evidence" value="ECO:0007669"/>
    <property type="project" value="UniProtKB-UniRule"/>
</dbReference>
<evidence type="ECO:0000259" key="22">
    <source>
        <dbReference type="PROSITE" id="PS50873"/>
    </source>
</evidence>
<proteinExistence type="inferred from homology"/>
<keyword evidence="6 21" id="KW-0575">Peroxidase</keyword>
<dbReference type="AlphaFoldDB" id="A0A067LAM8"/>
<feature type="binding site" evidence="18">
    <location>
        <position position="262"/>
    </location>
    <ligand>
        <name>Ca(2+)</name>
        <dbReference type="ChEBI" id="CHEBI:29108"/>
        <label>2</label>
    </ligand>
</feature>
<dbReference type="OrthoDB" id="833162at2759"/>
<evidence type="ECO:0000256" key="3">
    <source>
        <dbReference type="ARBA" id="ARBA00006873"/>
    </source>
</evidence>
<keyword evidence="11 21" id="KW-0560">Oxidoreductase</keyword>
<evidence type="ECO:0000313" key="24">
    <source>
        <dbReference type="Proteomes" id="UP000027138"/>
    </source>
</evidence>
<dbReference type="EC" id="1.11.1.7" evidence="4 21"/>
<dbReference type="FunFam" id="1.10.420.10:FF:000008">
    <property type="entry name" value="Peroxidase"/>
    <property type="match status" value="1"/>
</dbReference>
<dbReference type="PANTHER" id="PTHR31235">
    <property type="entry name" value="PEROXIDASE 25-RELATED"/>
    <property type="match status" value="1"/>
</dbReference>
<dbReference type="GO" id="GO:0042744">
    <property type="term" value="P:hydrogen peroxide catabolic process"/>
    <property type="evidence" value="ECO:0007669"/>
    <property type="project" value="UniProtKB-KW"/>
</dbReference>
<feature type="binding site" description="axial binding residue" evidence="18">
    <location>
        <position position="211"/>
    </location>
    <ligand>
        <name>heme b</name>
        <dbReference type="ChEBI" id="CHEBI:60344"/>
    </ligand>
    <ligandPart>
        <name>Fe</name>
        <dbReference type="ChEBI" id="CHEBI:18248"/>
    </ligandPart>
</feature>
<evidence type="ECO:0000256" key="10">
    <source>
        <dbReference type="ARBA" id="ARBA00022837"/>
    </source>
</evidence>
<evidence type="ECO:0000256" key="15">
    <source>
        <dbReference type="ARBA" id="ARBA00023324"/>
    </source>
</evidence>
<dbReference type="Proteomes" id="UP000027138">
    <property type="component" value="Unassembled WGS sequence"/>
</dbReference>
<feature type="signal peptide" evidence="21">
    <location>
        <begin position="1"/>
        <end position="26"/>
    </location>
</feature>
<dbReference type="Gene3D" id="1.10.520.10">
    <property type="match status" value="1"/>
</dbReference>
<feature type="binding site" evidence="18">
    <location>
        <position position="212"/>
    </location>
    <ligand>
        <name>Ca(2+)</name>
        <dbReference type="ChEBI" id="CHEBI:29108"/>
        <label>2</label>
    </ligand>
</feature>
<comment type="similarity">
    <text evidence="3">Belongs to the peroxidase family. Ascorbate peroxidase subfamily.</text>
</comment>
<sequence>MAIQKLLSLLFPQLILFFLFLSSTNSQLLNLNIGLCLDLTNSKGLQLGFYKQTCPNAELIVHNVVQKFISSDPTLAAPLLRMHFHDCFVRGCDGSVLLNSTSTNQAEKDAIPNQTLRGFNVIDAIKSEIENNCTGVVSCADILALAARDSVQMIGGPSWDVPTGRRDGSVSNASEASAQLPSPFANITQLKKNFAAKGLSVEDLVVLSGAHTIGIGQCFVISDRLYNFSGRGDTDPSLNATYAAELKTKCKPGDSTTVVEMDPGSSRTFDSDYYNVVNTRRGIFQSDAALLNDIQTRTYVLLQSSPNGTTFKQDFGSSMVKLGRIGVLTGSQGEIRKQCALVN</sequence>
<keyword evidence="9 21" id="KW-0732">Signal</keyword>
<dbReference type="CDD" id="cd00693">
    <property type="entry name" value="secretory_peroxidase"/>
    <property type="match status" value="1"/>
</dbReference>
<organism evidence="23 24">
    <name type="scientific">Jatropha curcas</name>
    <name type="common">Barbados nut</name>
    <dbReference type="NCBI Taxonomy" id="180498"/>
    <lineage>
        <taxon>Eukaryota</taxon>
        <taxon>Viridiplantae</taxon>
        <taxon>Streptophyta</taxon>
        <taxon>Embryophyta</taxon>
        <taxon>Tracheophyta</taxon>
        <taxon>Spermatophyta</taxon>
        <taxon>Magnoliopsida</taxon>
        <taxon>eudicotyledons</taxon>
        <taxon>Gunneridae</taxon>
        <taxon>Pentapetalae</taxon>
        <taxon>rosids</taxon>
        <taxon>fabids</taxon>
        <taxon>Malpighiales</taxon>
        <taxon>Euphorbiaceae</taxon>
        <taxon>Crotonoideae</taxon>
        <taxon>Jatropheae</taxon>
        <taxon>Jatropha</taxon>
    </lineage>
</organism>
<feature type="disulfide bond" evidence="20">
    <location>
        <begin position="139"/>
        <end position="339"/>
    </location>
</feature>
<evidence type="ECO:0000256" key="7">
    <source>
        <dbReference type="ARBA" id="ARBA00022617"/>
    </source>
</evidence>
<dbReference type="EMBL" id="KK914319">
    <property type="protein sequence ID" value="KDP41154.1"/>
    <property type="molecule type" value="Genomic_DNA"/>
</dbReference>
<feature type="site" description="Transition state stabilizer" evidence="19">
    <location>
        <position position="81"/>
    </location>
</feature>
<evidence type="ECO:0000256" key="16">
    <source>
        <dbReference type="PIRSR" id="PIRSR600823-1"/>
    </source>
</evidence>
<feature type="binding site" evidence="17">
    <location>
        <position position="181"/>
    </location>
    <ligand>
        <name>substrate</name>
    </ligand>
</feature>
<comment type="subcellular location">
    <subcellularLocation>
        <location evidence="21">Secreted</location>
    </subcellularLocation>
</comment>
<dbReference type="InterPro" id="IPR000823">
    <property type="entry name" value="Peroxidase_pln"/>
</dbReference>
<keyword evidence="12 18" id="KW-0408">Iron</keyword>
<dbReference type="Pfam" id="PF00141">
    <property type="entry name" value="peroxidase"/>
    <property type="match status" value="1"/>
</dbReference>
<feature type="binding site" evidence="18">
    <location>
        <position position="95"/>
    </location>
    <ligand>
        <name>Ca(2+)</name>
        <dbReference type="ChEBI" id="CHEBI:29108"/>
        <label>1</label>
    </ligand>
</feature>
<feature type="binding site" evidence="18">
    <location>
        <position position="91"/>
    </location>
    <ligand>
        <name>Ca(2+)</name>
        <dbReference type="ChEBI" id="CHEBI:29108"/>
        <label>1</label>
    </ligand>
</feature>
<feature type="binding site" evidence="18">
    <location>
        <position position="270"/>
    </location>
    <ligand>
        <name>Ca(2+)</name>
        <dbReference type="ChEBI" id="CHEBI:29108"/>
        <label>2</label>
    </ligand>
</feature>
<evidence type="ECO:0000256" key="19">
    <source>
        <dbReference type="PIRSR" id="PIRSR600823-4"/>
    </source>
</evidence>
<dbReference type="PROSITE" id="PS00436">
    <property type="entry name" value="PEROXIDASE_2"/>
    <property type="match status" value="1"/>
</dbReference>
<evidence type="ECO:0000256" key="9">
    <source>
        <dbReference type="ARBA" id="ARBA00022729"/>
    </source>
</evidence>
<dbReference type="FunFam" id="1.10.520.10:FF:000001">
    <property type="entry name" value="Peroxidase"/>
    <property type="match status" value="1"/>
</dbReference>
<evidence type="ECO:0000256" key="20">
    <source>
        <dbReference type="PIRSR" id="PIRSR600823-5"/>
    </source>
</evidence>
<reference evidence="23 24" key="1">
    <citation type="journal article" date="2014" name="PLoS ONE">
        <title>Global Analysis of Gene Expression Profiles in Physic Nut (Jatropha curcas L.) Seedlings Exposed to Salt Stress.</title>
        <authorList>
            <person name="Zhang L."/>
            <person name="Zhang C."/>
            <person name="Wu P."/>
            <person name="Chen Y."/>
            <person name="Li M."/>
            <person name="Jiang H."/>
            <person name="Wu G."/>
        </authorList>
    </citation>
    <scope>NUCLEOTIDE SEQUENCE [LARGE SCALE GENOMIC DNA]</scope>
    <source>
        <strain evidence="24">cv. GZQX0401</strain>
        <tissue evidence="23">Young leaves</tissue>
    </source>
</reference>
<evidence type="ECO:0000256" key="17">
    <source>
        <dbReference type="PIRSR" id="PIRSR600823-2"/>
    </source>
</evidence>
<evidence type="ECO:0000256" key="13">
    <source>
        <dbReference type="ARBA" id="ARBA00023157"/>
    </source>
</evidence>
<evidence type="ECO:0000256" key="1">
    <source>
        <dbReference type="ARBA" id="ARBA00000189"/>
    </source>
</evidence>
<dbReference type="SUPFAM" id="SSF48113">
    <property type="entry name" value="Heme-dependent peroxidases"/>
    <property type="match status" value="1"/>
</dbReference>
<dbReference type="GO" id="GO:0046872">
    <property type="term" value="F:metal ion binding"/>
    <property type="evidence" value="ECO:0007669"/>
    <property type="project" value="UniProtKB-UniRule"/>
</dbReference>
<keyword evidence="15 21" id="KW-0376">Hydrogen peroxide</keyword>
<keyword evidence="24" id="KW-1185">Reference proteome</keyword>
<dbReference type="GO" id="GO:0140825">
    <property type="term" value="F:lactoperoxidase activity"/>
    <property type="evidence" value="ECO:0007669"/>
    <property type="project" value="UniProtKB-EC"/>
</dbReference>
<evidence type="ECO:0000256" key="11">
    <source>
        <dbReference type="ARBA" id="ARBA00023002"/>
    </source>
</evidence>
<dbReference type="InterPro" id="IPR019793">
    <property type="entry name" value="Peroxidases_heam-ligand_BS"/>
</dbReference>
<dbReference type="InterPro" id="IPR019794">
    <property type="entry name" value="Peroxidases_AS"/>
</dbReference>
<evidence type="ECO:0000256" key="18">
    <source>
        <dbReference type="PIRSR" id="PIRSR600823-3"/>
    </source>
</evidence>
<feature type="domain" description="Plant heme peroxidase family profile" evidence="22">
    <location>
        <begin position="44"/>
        <end position="343"/>
    </location>
</feature>
<feature type="binding site" evidence="18">
    <location>
        <position position="93"/>
    </location>
    <ligand>
        <name>Ca(2+)</name>
        <dbReference type="ChEBI" id="CHEBI:29108"/>
        <label>1</label>
    </ligand>
</feature>
<evidence type="ECO:0000256" key="2">
    <source>
        <dbReference type="ARBA" id="ARBA00002322"/>
    </source>
</evidence>
<dbReference type="PRINTS" id="PR00461">
    <property type="entry name" value="PLPEROXIDASE"/>
</dbReference>
<keyword evidence="8 18" id="KW-0479">Metal-binding</keyword>
<evidence type="ECO:0000256" key="12">
    <source>
        <dbReference type="ARBA" id="ARBA00023004"/>
    </source>
</evidence>
<dbReference type="InterPro" id="IPR010255">
    <property type="entry name" value="Haem_peroxidase_sf"/>
</dbReference>
<evidence type="ECO:0000256" key="14">
    <source>
        <dbReference type="ARBA" id="ARBA00023180"/>
    </source>
</evidence>
<feature type="binding site" evidence="18">
    <location>
        <position position="107"/>
    </location>
    <ligand>
        <name>Ca(2+)</name>
        <dbReference type="ChEBI" id="CHEBI:29108"/>
        <label>1</label>
    </ligand>
</feature>
<evidence type="ECO:0000313" key="23">
    <source>
        <dbReference type="EMBL" id="KDP41154.1"/>
    </source>
</evidence>
<comment type="function">
    <text evidence="2">Removal of H(2)O(2), oxidation of toxic reductants, biosynthesis and degradation of lignin, suberization, auxin catabolism, response to environmental stresses such as wounding, pathogen attack and oxidative stress. These functions might be dependent on each isozyme/isoform in each plant tissue.</text>
</comment>
<evidence type="ECO:0000256" key="5">
    <source>
        <dbReference type="ARBA" id="ARBA00022525"/>
    </source>
</evidence>
<accession>A0A067LAM8</accession>
<dbReference type="GO" id="GO:0005576">
    <property type="term" value="C:extracellular region"/>
    <property type="evidence" value="ECO:0007669"/>
    <property type="project" value="UniProtKB-SubCell"/>
</dbReference>
<feature type="active site" description="Proton acceptor" evidence="16">
    <location>
        <position position="85"/>
    </location>
</feature>
<keyword evidence="14" id="KW-0325">Glycoprotein</keyword>
<comment type="cofactor">
    <cofactor evidence="18 21">
        <name>heme b</name>
        <dbReference type="ChEBI" id="CHEBI:60344"/>
    </cofactor>
    <text evidence="18 21">Binds 1 heme b (iron(II)-protoporphyrin IX) group per subunit.</text>
</comment>
<comment type="similarity">
    <text evidence="21">Belongs to the peroxidase family. Classical plant (class III) peroxidase subfamily.</text>
</comment>
<comment type="cofactor">
    <cofactor evidence="18 21">
        <name>Ca(2+)</name>
        <dbReference type="ChEBI" id="CHEBI:29108"/>
    </cofactor>
    <text evidence="18 21">Binds 2 calcium ions per subunit.</text>
</comment>
<name>A0A067LAM8_JATCU</name>
<dbReference type="InterPro" id="IPR033905">
    <property type="entry name" value="Secretory_peroxidase"/>
</dbReference>
<dbReference type="STRING" id="180498.A0A067LAM8"/>
<evidence type="ECO:0000256" key="6">
    <source>
        <dbReference type="ARBA" id="ARBA00022559"/>
    </source>
</evidence>
<keyword evidence="13 20" id="KW-1015">Disulfide bond</keyword>
<feature type="binding site" evidence="18">
    <location>
        <position position="89"/>
    </location>
    <ligand>
        <name>Ca(2+)</name>
        <dbReference type="ChEBI" id="CHEBI:29108"/>
        <label>1</label>
    </ligand>
</feature>
<feature type="disulfide bond" evidence="20">
    <location>
        <begin position="218"/>
        <end position="250"/>
    </location>
</feature>
<dbReference type="PROSITE" id="PS50873">
    <property type="entry name" value="PEROXIDASE_4"/>
    <property type="match status" value="1"/>
</dbReference>
<evidence type="ECO:0000256" key="4">
    <source>
        <dbReference type="ARBA" id="ARBA00012313"/>
    </source>
</evidence>
<feature type="disulfide bond" evidence="20">
    <location>
        <begin position="87"/>
        <end position="92"/>
    </location>
</feature>
<keyword evidence="5 21" id="KW-0964">Secreted</keyword>
<evidence type="ECO:0000256" key="8">
    <source>
        <dbReference type="ARBA" id="ARBA00022723"/>
    </source>
</evidence>
<gene>
    <name evidence="23" type="ORF">JCGZ_03648</name>
</gene>
<dbReference type="GO" id="GO:0006979">
    <property type="term" value="P:response to oxidative stress"/>
    <property type="evidence" value="ECO:0007669"/>
    <property type="project" value="UniProtKB-UniRule"/>
</dbReference>
<keyword evidence="10 18" id="KW-0106">Calcium</keyword>
<feature type="disulfide bond" evidence="20">
    <location>
        <begin position="54"/>
        <end position="133"/>
    </location>
</feature>
<protein>
    <recommendedName>
        <fullName evidence="4 21">Peroxidase</fullName>
        <ecNumber evidence="4 21">1.11.1.7</ecNumber>
    </recommendedName>
</protein>
<dbReference type="Gene3D" id="1.10.420.10">
    <property type="entry name" value="Peroxidase, domain 2"/>
    <property type="match status" value="1"/>
</dbReference>
<dbReference type="InterPro" id="IPR002016">
    <property type="entry name" value="Haem_peroxidase"/>
</dbReference>
<dbReference type="PRINTS" id="PR00458">
    <property type="entry name" value="PEROXIDASE"/>
</dbReference>
<dbReference type="PROSITE" id="PS00435">
    <property type="entry name" value="PEROXIDASE_1"/>
    <property type="match status" value="1"/>
</dbReference>
<feature type="chain" id="PRO_5005103794" description="Peroxidase" evidence="21">
    <location>
        <begin position="27"/>
        <end position="343"/>
    </location>
</feature>
<comment type="catalytic activity">
    <reaction evidence="1 21">
        <text>2 a phenolic donor + H2O2 = 2 a phenolic radical donor + 2 H2O</text>
        <dbReference type="Rhea" id="RHEA:56136"/>
        <dbReference type="ChEBI" id="CHEBI:15377"/>
        <dbReference type="ChEBI" id="CHEBI:16240"/>
        <dbReference type="ChEBI" id="CHEBI:139520"/>
        <dbReference type="ChEBI" id="CHEBI:139521"/>
        <dbReference type="EC" id="1.11.1.7"/>
    </reaction>
</comment>
<feature type="binding site" evidence="18">
    <location>
        <position position="86"/>
    </location>
    <ligand>
        <name>Ca(2+)</name>
        <dbReference type="ChEBI" id="CHEBI:29108"/>
        <label>1</label>
    </ligand>
</feature>
<keyword evidence="7 21" id="KW-0349">Heme</keyword>